<protein>
    <recommendedName>
        <fullName evidence="1">RUN domain-containing protein</fullName>
    </recommendedName>
</protein>
<keyword evidence="2" id="KW-1185">Reference proteome</keyword>
<evidence type="ECO:0000259" key="1">
    <source>
        <dbReference type="Pfam" id="PF26030"/>
    </source>
</evidence>
<accession>A0A1I8BMB0</accession>
<reference evidence="3" key="1">
    <citation type="submission" date="2016-11" db="UniProtKB">
        <authorList>
            <consortium name="WormBaseParasite"/>
        </authorList>
    </citation>
    <scope>IDENTIFICATION</scope>
</reference>
<dbReference type="Pfam" id="PF26030">
    <property type="entry name" value="RUNDC1"/>
    <property type="match status" value="1"/>
</dbReference>
<name>A0A1I8BMB0_MELHA</name>
<sequence length="149" mass="17239">MFKHNVAIKEMLKQLQQFASKSCTNIRKLRQQQNIENSNLSLKLIDVNENNENATNKDNATQVRQLIEELRIQLGELESFAWHNGQLSASDLPLSEMRARQTLILERIREKMHLQVKLAGPDADTDENEFRKKLDADLDEAERGLLEKV</sequence>
<dbReference type="WBParaSite" id="MhA1_Contig309.frz3.gene70">
    <property type="protein sequence ID" value="MhA1_Contig309.frz3.gene70"/>
    <property type="gene ID" value="MhA1_Contig309.frz3.gene70"/>
</dbReference>
<dbReference type="InterPro" id="IPR058732">
    <property type="entry name" value="RUNDC1_M"/>
</dbReference>
<feature type="domain" description="RUN" evidence="1">
    <location>
        <begin position="64"/>
        <end position="146"/>
    </location>
</feature>
<dbReference type="Proteomes" id="UP000095281">
    <property type="component" value="Unplaced"/>
</dbReference>
<evidence type="ECO:0000313" key="3">
    <source>
        <dbReference type="WBParaSite" id="MhA1_Contig309.frz3.gene70"/>
    </source>
</evidence>
<dbReference type="AlphaFoldDB" id="A0A1I8BMB0"/>
<proteinExistence type="predicted"/>
<organism evidence="2 3">
    <name type="scientific">Meloidogyne hapla</name>
    <name type="common">Root-knot nematode worm</name>
    <dbReference type="NCBI Taxonomy" id="6305"/>
    <lineage>
        <taxon>Eukaryota</taxon>
        <taxon>Metazoa</taxon>
        <taxon>Ecdysozoa</taxon>
        <taxon>Nematoda</taxon>
        <taxon>Chromadorea</taxon>
        <taxon>Rhabditida</taxon>
        <taxon>Tylenchina</taxon>
        <taxon>Tylenchomorpha</taxon>
        <taxon>Tylenchoidea</taxon>
        <taxon>Meloidogynidae</taxon>
        <taxon>Meloidogyninae</taxon>
        <taxon>Meloidogyne</taxon>
    </lineage>
</organism>
<evidence type="ECO:0000313" key="2">
    <source>
        <dbReference type="Proteomes" id="UP000095281"/>
    </source>
</evidence>